<dbReference type="InterPro" id="IPR000209">
    <property type="entry name" value="Peptidase_S8/S53_dom"/>
</dbReference>
<evidence type="ECO:0000256" key="1">
    <source>
        <dbReference type="ARBA" id="ARBA00011073"/>
    </source>
</evidence>
<dbReference type="PANTHER" id="PTHR43806">
    <property type="entry name" value="PEPTIDASE S8"/>
    <property type="match status" value="1"/>
</dbReference>
<proteinExistence type="inferred from homology"/>
<feature type="active site" description="Charge relay system" evidence="5">
    <location>
        <position position="389"/>
    </location>
</feature>
<evidence type="ECO:0000256" key="3">
    <source>
        <dbReference type="ARBA" id="ARBA00022801"/>
    </source>
</evidence>
<dbReference type="InterPro" id="IPR036852">
    <property type="entry name" value="Peptidase_S8/S53_dom_sf"/>
</dbReference>
<evidence type="ECO:0000256" key="5">
    <source>
        <dbReference type="PROSITE-ProRule" id="PRU01240"/>
    </source>
</evidence>
<dbReference type="Gene3D" id="2.60.120.380">
    <property type="match status" value="1"/>
</dbReference>
<comment type="similarity">
    <text evidence="1 5">Belongs to the peptidase S8 family.</text>
</comment>
<keyword evidence="4 5" id="KW-0720">Serine protease</keyword>
<dbReference type="PROSITE" id="PS51892">
    <property type="entry name" value="SUBTILASE"/>
    <property type="match status" value="1"/>
</dbReference>
<protein>
    <submittedName>
        <fullName evidence="7">S8 family peptidase</fullName>
    </submittedName>
</protein>
<dbReference type="PROSITE" id="PS00138">
    <property type="entry name" value="SUBTILASE_SER"/>
    <property type="match status" value="1"/>
</dbReference>
<evidence type="ECO:0000259" key="6">
    <source>
        <dbReference type="Pfam" id="PF00082"/>
    </source>
</evidence>
<dbReference type="SUPFAM" id="SSF52743">
    <property type="entry name" value="Subtilisin-like"/>
    <property type="match status" value="1"/>
</dbReference>
<accession>A0ABT2PY26</accession>
<gene>
    <name evidence="7" type="ORF">N7603_08250</name>
</gene>
<evidence type="ECO:0000256" key="2">
    <source>
        <dbReference type="ARBA" id="ARBA00022670"/>
    </source>
</evidence>
<dbReference type="InterPro" id="IPR050131">
    <property type="entry name" value="Peptidase_S8_subtilisin-like"/>
</dbReference>
<keyword evidence="8" id="KW-1185">Reference proteome</keyword>
<dbReference type="Gene3D" id="3.40.50.200">
    <property type="entry name" value="Peptidase S8/S53 domain"/>
    <property type="match status" value="1"/>
</dbReference>
<feature type="domain" description="Peptidase S8/S53" evidence="6">
    <location>
        <begin position="200"/>
        <end position="445"/>
    </location>
</feature>
<dbReference type="PRINTS" id="PR00723">
    <property type="entry name" value="SUBTILISIN"/>
</dbReference>
<keyword evidence="3 5" id="KW-0378">Hydrolase</keyword>
<dbReference type="PANTHER" id="PTHR43806:SF11">
    <property type="entry name" value="CEREVISIN-RELATED"/>
    <property type="match status" value="1"/>
</dbReference>
<evidence type="ECO:0000313" key="7">
    <source>
        <dbReference type="EMBL" id="MCU0105648.1"/>
    </source>
</evidence>
<evidence type="ECO:0000313" key="8">
    <source>
        <dbReference type="Proteomes" id="UP001209076"/>
    </source>
</evidence>
<comment type="caution">
    <text evidence="7">The sequence shown here is derived from an EMBL/GenBank/DDBJ whole genome shotgun (WGS) entry which is preliminary data.</text>
</comment>
<dbReference type="Proteomes" id="UP001209076">
    <property type="component" value="Unassembled WGS sequence"/>
</dbReference>
<feature type="active site" description="Charge relay system" evidence="5">
    <location>
        <position position="240"/>
    </location>
</feature>
<dbReference type="EMBL" id="JAOEGN010000020">
    <property type="protein sequence ID" value="MCU0105648.1"/>
    <property type="molecule type" value="Genomic_DNA"/>
</dbReference>
<dbReference type="Pfam" id="PF00082">
    <property type="entry name" value="Peptidase_S8"/>
    <property type="match status" value="1"/>
</dbReference>
<dbReference type="InterPro" id="IPR023828">
    <property type="entry name" value="Peptidase_S8_Ser-AS"/>
</dbReference>
<sequence>MKKLIMMGLSTLGLLMTIMVVVKTPVVASYEIIRMTNQADEKIVFEGFTLNQSASTEEIEAEVDETANEIVTVAVQFDYELISDARYYINRRTNINYFIAEQRRLSKQYHTAMNTELAAALELEGYQTQYVSTYSPFIEYEFEKEVFVENVDNIVGELVESDVVATAYIQNSLDKEAANINTAMFTTGSYYPVINGEVNGTGVTVGILEDGIVDKKHTNIAGSNISVRDEWWFIENVSSHATQVASVIGANTGIARGAKLLSVELYGGASEEIDWMLDRGVNIINLSYGESAKSVTGTYSSQSAYMDYVVRTNFVTIVAAAGNFGATHGYVGNPGLGYNVITVGATNLTGTYREDYSSYVVLKGPSKPNIVAPSGIKIPGYTSNVTGTSYSAPVVSGSIALLMEEFPEYKLFPEKVIALLSASSKYISGFPNYGSEGYNYEVGSGLFDYKEARENPNYTYSYVNTSGTSGVFKQVYLYVESGKTIKAALSWLLNSTNSTTIKLTDYDLRLFDPSNRLVASANSVHNNVEVVVFNTSTSGLYRLEIMQNGSLANGKDWIGLSYSIR</sequence>
<dbReference type="InterPro" id="IPR015500">
    <property type="entry name" value="Peptidase_S8_subtilisin-rel"/>
</dbReference>
<feature type="active site" description="Charge relay system" evidence="5">
    <location>
        <position position="210"/>
    </location>
</feature>
<keyword evidence="2 5" id="KW-0645">Protease</keyword>
<organism evidence="7 8">
    <name type="scientific">Paracholeplasma vituli</name>
    <dbReference type="NCBI Taxonomy" id="69473"/>
    <lineage>
        <taxon>Bacteria</taxon>
        <taxon>Bacillati</taxon>
        <taxon>Mycoplasmatota</taxon>
        <taxon>Mollicutes</taxon>
        <taxon>Acholeplasmatales</taxon>
        <taxon>Acholeplasmataceae</taxon>
        <taxon>Paracholeplasma</taxon>
    </lineage>
</organism>
<name>A0ABT2PY26_9MOLU</name>
<evidence type="ECO:0000256" key="4">
    <source>
        <dbReference type="ARBA" id="ARBA00022825"/>
    </source>
</evidence>
<reference evidence="8" key="1">
    <citation type="submission" date="2023-07" db="EMBL/GenBank/DDBJ databases">
        <title>Novel Mycoplasma species identified in domestic and wild animals.</title>
        <authorList>
            <person name="Volokhov D.V."/>
            <person name="Furtak V.A."/>
            <person name="Zagorodnyaya T.A."/>
        </authorList>
    </citation>
    <scope>NUCLEOTIDE SEQUENCE [LARGE SCALE GENOMIC DNA]</scope>
    <source>
        <strain evidence="8">92-19</strain>
    </source>
</reference>
<dbReference type="RefSeq" id="WP_262096967.1">
    <property type="nucleotide sequence ID" value="NZ_JAOEGN010000020.1"/>
</dbReference>